<dbReference type="InterPro" id="IPR007197">
    <property type="entry name" value="rSAM"/>
</dbReference>
<dbReference type="NCBIfam" id="TIGR03975">
    <property type="entry name" value="rSAM_ocin_1"/>
    <property type="match status" value="1"/>
</dbReference>
<dbReference type="PANTHER" id="PTHR43409:SF7">
    <property type="entry name" value="BLL1977 PROTEIN"/>
    <property type="match status" value="1"/>
</dbReference>
<keyword evidence="3" id="KW-0479">Metal-binding</keyword>
<dbReference type="GO" id="GO:0051536">
    <property type="term" value="F:iron-sulfur cluster binding"/>
    <property type="evidence" value="ECO:0007669"/>
    <property type="project" value="UniProtKB-KW"/>
</dbReference>
<dbReference type="Pfam" id="PF04055">
    <property type="entry name" value="Radical_SAM"/>
    <property type="match status" value="1"/>
</dbReference>
<dbReference type="PROSITE" id="PS51918">
    <property type="entry name" value="RADICAL_SAM"/>
    <property type="match status" value="1"/>
</dbReference>
<dbReference type="GO" id="GO:0031419">
    <property type="term" value="F:cobalamin binding"/>
    <property type="evidence" value="ECO:0007669"/>
    <property type="project" value="InterPro"/>
</dbReference>
<gene>
    <name evidence="8" type="ORF">AWC07_09035</name>
</gene>
<dbReference type="InterPro" id="IPR051198">
    <property type="entry name" value="BchE-like"/>
</dbReference>
<dbReference type="InterPro" id="IPR058240">
    <property type="entry name" value="rSAM_sf"/>
</dbReference>
<keyword evidence="9" id="KW-1185">Reference proteome</keyword>
<reference evidence="8 9" key="1">
    <citation type="submission" date="2016-01" db="EMBL/GenBank/DDBJ databases">
        <title>The new phylogeny of the genus Mycobacterium.</title>
        <authorList>
            <person name="Tarcisio F."/>
            <person name="Conor M."/>
            <person name="Antonella G."/>
            <person name="Elisabetta G."/>
            <person name="Giulia F.S."/>
            <person name="Sara T."/>
            <person name="Anna F."/>
            <person name="Clotilde B."/>
            <person name="Roberto B."/>
            <person name="Veronica D.S."/>
            <person name="Fabio R."/>
            <person name="Monica P."/>
            <person name="Olivier J."/>
            <person name="Enrico T."/>
            <person name="Nicola S."/>
        </authorList>
    </citation>
    <scope>NUCLEOTIDE SEQUENCE [LARGE SCALE GENOMIC DNA]</scope>
    <source>
        <strain evidence="8 9">DSM 43505</strain>
    </source>
</reference>
<dbReference type="SFLD" id="SFLDS00029">
    <property type="entry name" value="Radical_SAM"/>
    <property type="match status" value="1"/>
</dbReference>
<protein>
    <submittedName>
        <fullName evidence="8">Uncharacterized protein</fullName>
    </submittedName>
</protein>
<evidence type="ECO:0000259" key="7">
    <source>
        <dbReference type="PROSITE" id="PS51918"/>
    </source>
</evidence>
<keyword evidence="4" id="KW-0408">Iron</keyword>
<proteinExistence type="predicted"/>
<dbReference type="AlphaFoldDB" id="A0A1X1VGD1"/>
<evidence type="ECO:0000256" key="1">
    <source>
        <dbReference type="ARBA" id="ARBA00001966"/>
    </source>
</evidence>
<keyword evidence="5" id="KW-0411">Iron-sulfur</keyword>
<dbReference type="SUPFAM" id="SSF102114">
    <property type="entry name" value="Radical SAM enzymes"/>
    <property type="match status" value="1"/>
</dbReference>
<dbReference type="GO" id="GO:0003824">
    <property type="term" value="F:catalytic activity"/>
    <property type="evidence" value="ECO:0007669"/>
    <property type="project" value="InterPro"/>
</dbReference>
<evidence type="ECO:0000256" key="3">
    <source>
        <dbReference type="ARBA" id="ARBA00022723"/>
    </source>
</evidence>
<dbReference type="InterPro" id="IPR023984">
    <property type="entry name" value="rSAM_ocin_1"/>
</dbReference>
<dbReference type="Gene3D" id="3.40.50.280">
    <property type="entry name" value="Cobalamin-binding domain"/>
    <property type="match status" value="1"/>
</dbReference>
<dbReference type="PROSITE" id="PS51332">
    <property type="entry name" value="B12_BINDING"/>
    <property type="match status" value="1"/>
</dbReference>
<keyword evidence="2" id="KW-0949">S-adenosyl-L-methionine</keyword>
<dbReference type="InterPro" id="IPR006638">
    <property type="entry name" value="Elp3/MiaA/NifB-like_rSAM"/>
</dbReference>
<dbReference type="InterPro" id="IPR006158">
    <property type="entry name" value="Cobalamin-bd"/>
</dbReference>
<dbReference type="InterPro" id="IPR023404">
    <property type="entry name" value="rSAM_horseshoe"/>
</dbReference>
<evidence type="ECO:0000259" key="6">
    <source>
        <dbReference type="PROSITE" id="PS51332"/>
    </source>
</evidence>
<name>A0A1X1VGD1_MYCGS</name>
<feature type="domain" description="B12-binding" evidence="6">
    <location>
        <begin position="103"/>
        <end position="250"/>
    </location>
</feature>
<accession>A0A1X1VGD1</accession>
<organism evidence="8 9">
    <name type="scientific">Mycobacterium gastri</name>
    <dbReference type="NCBI Taxonomy" id="1777"/>
    <lineage>
        <taxon>Bacteria</taxon>
        <taxon>Bacillati</taxon>
        <taxon>Actinomycetota</taxon>
        <taxon>Actinomycetes</taxon>
        <taxon>Mycobacteriales</taxon>
        <taxon>Mycobacteriaceae</taxon>
        <taxon>Mycobacterium</taxon>
    </lineage>
</organism>
<evidence type="ECO:0000256" key="5">
    <source>
        <dbReference type="ARBA" id="ARBA00023014"/>
    </source>
</evidence>
<dbReference type="EMBL" id="LQOX01000109">
    <property type="protein sequence ID" value="ORV68172.1"/>
    <property type="molecule type" value="Genomic_DNA"/>
</dbReference>
<comment type="caution">
    <text evidence="8">The sequence shown here is derived from an EMBL/GenBank/DDBJ whole genome shotgun (WGS) entry which is preliminary data.</text>
</comment>
<evidence type="ECO:0000313" key="9">
    <source>
        <dbReference type="Proteomes" id="UP000193738"/>
    </source>
</evidence>
<dbReference type="SMART" id="SM00729">
    <property type="entry name" value="Elp3"/>
    <property type="match status" value="1"/>
</dbReference>
<dbReference type="STRING" id="1777.AWC07_09035"/>
<evidence type="ECO:0000256" key="2">
    <source>
        <dbReference type="ARBA" id="ARBA00022691"/>
    </source>
</evidence>
<evidence type="ECO:0000313" key="8">
    <source>
        <dbReference type="EMBL" id="ORV68172.1"/>
    </source>
</evidence>
<dbReference type="GO" id="GO:0046872">
    <property type="term" value="F:metal ion binding"/>
    <property type="evidence" value="ECO:0007669"/>
    <property type="project" value="UniProtKB-KW"/>
</dbReference>
<dbReference type="Gene3D" id="3.80.30.20">
    <property type="entry name" value="tm_1862 like domain"/>
    <property type="match status" value="1"/>
</dbReference>
<dbReference type="SFLD" id="SFLDF00324">
    <property type="entry name" value="bacteriocin_maturation"/>
    <property type="match status" value="1"/>
</dbReference>
<feature type="domain" description="Radical SAM core" evidence="7">
    <location>
        <begin position="303"/>
        <end position="516"/>
    </location>
</feature>
<comment type="cofactor">
    <cofactor evidence="1">
        <name>[4Fe-4S] cluster</name>
        <dbReference type="ChEBI" id="CHEBI:49883"/>
    </cofactor>
</comment>
<sequence length="663" mass="73896">MGEQGRGCVEHQSLTKAASNRDAADHDVLLVSMPFGSLCDPSIALGLLKAGLNRAGISCAVRYFTFPFAAKIGAQLYFELANGTPRLTALVGEWLFAEALWGPGRLDSAAYVEEVLRDRGRGSRSDDFWSSHRFAADAPEREEFIEEVLRAHVAVAPFLDDCIDEVVRRRPRILGFTSVFQQQIASLALASRVRQALPETFLLIGGANVEGAMGNEVVRQFDFLDAVVSGEADAVFPQLVLRVLAGESIEALPGVLTRQTLSLADEPSTAPSNEQNGFVDLNALPYPDYDDFFQQLHFESDVAPAPVRVTFETSRGCWWGAKHHCTFCGLNGLSMAYRSKRPQRALDELMALNQRYPGRAISVVDNILDTSYFRTFLPLLRDSVTDLNLFYEIKSNVSKDQLRVLRDAGVICVQPGIESLSTHILRLMRKGVTMLQNIQTLKWCRELGIDVAWNVIWGFPGETARDYEQCAALVPLLTHLQPPGMRAPIRLDRFSPYFEQAQDFGITNVRPHLAYEHLYDLPAPAIANLAYFFRFDYADGRQVHHYTAPLLEQLDAWAQNHSTSELLYVDNENHLSIRDLRPAARRPHHVLDGLHREVLLACDRVHGVAHLEALAEKHGGPDTLPGVLADLIDAGLLLTEDGHYLALALPEGSYSRFTLRDRD</sequence>
<dbReference type="GO" id="GO:0005829">
    <property type="term" value="C:cytosol"/>
    <property type="evidence" value="ECO:0007669"/>
    <property type="project" value="TreeGrafter"/>
</dbReference>
<dbReference type="Proteomes" id="UP000193738">
    <property type="component" value="Unassembled WGS sequence"/>
</dbReference>
<dbReference type="PANTHER" id="PTHR43409">
    <property type="entry name" value="ANAEROBIC MAGNESIUM-PROTOPORPHYRIN IX MONOMETHYL ESTER CYCLASE-RELATED"/>
    <property type="match status" value="1"/>
</dbReference>
<dbReference type="SFLD" id="SFLDG01082">
    <property type="entry name" value="B12-binding_domain_containing"/>
    <property type="match status" value="1"/>
</dbReference>
<evidence type="ECO:0000256" key="4">
    <source>
        <dbReference type="ARBA" id="ARBA00023004"/>
    </source>
</evidence>